<dbReference type="CDD" id="cd03250">
    <property type="entry name" value="ABCC_MRP_domain1"/>
    <property type="match status" value="1"/>
</dbReference>
<comment type="subcellular location">
    <subcellularLocation>
        <location evidence="1">Membrane</location>
        <topology evidence="1">Multi-pass membrane protein</topology>
    </subcellularLocation>
</comment>
<dbReference type="GO" id="GO:0005524">
    <property type="term" value="F:ATP binding"/>
    <property type="evidence" value="ECO:0007669"/>
    <property type="project" value="UniProtKB-KW"/>
</dbReference>
<evidence type="ECO:0000256" key="5">
    <source>
        <dbReference type="ARBA" id="ARBA00022840"/>
    </source>
</evidence>
<dbReference type="GO" id="GO:0016887">
    <property type="term" value="F:ATP hydrolysis activity"/>
    <property type="evidence" value="ECO:0007669"/>
    <property type="project" value="InterPro"/>
</dbReference>
<sequence>MGDNNVTIVAGGNGRGAGLNQLYWPRYMFVDQQQAVYVSDYGNHRVMKWNKGAKEGIVVAGGQGQGNALTQLYDPQGLFVDTLGTIYVADTLNQRVMRWPKGANQGTVIAGGNGYGAGANQLWNPMDKPQSKDLIVLRNASLSWNDSNTYLSSLNINIEPGTFVGIVGPVAAGKSSLLKAILGELNLIDGELEVNTSSLSYAAQIPWLVADTLRANIILGKTFDKQRYSSVIHACCLDIDIDAFGPNGDLIMISDRGINLSGGQKARVSLARTLYTDADIYLLDDPLAAVDRKVARLIYDQCIGPNGLLSKKTRLLITHQIEFLTESHQTILLENGRIVAQGRVTDLPLENRDIYQNDDDQLIMDDVSTSSGKSSVFRGLLRLIAQSNIKGAIIIDGIDISRVKLQELRSYISIIPQHSVLFTGTLRYNIDPYNQYTDEQCWKALDNVQLKKIIADHPSGLLLPVAESGNNFSAGQCQLICIARAILKQSKIVLIDEATANVDHETEKLIQKNKKDYNDNNTKEIKDENNDDNIVVDVPYVGNSTNKFINDIKQLARHIKSGTSIIAIQRPPPKGDISSDTNSDVDISLVKNQNDSNNKSAIYRHTIETNHQIDWQNWRLLDKDKHPYELLVRESLAILEYAPTLNLTTRSVPLIVFPDGHTSRRKERNKT</sequence>
<organism evidence="9 10">
    <name type="scientific">Rotaria sordida</name>
    <dbReference type="NCBI Taxonomy" id="392033"/>
    <lineage>
        <taxon>Eukaryota</taxon>
        <taxon>Metazoa</taxon>
        <taxon>Spiralia</taxon>
        <taxon>Gnathifera</taxon>
        <taxon>Rotifera</taxon>
        <taxon>Eurotatoria</taxon>
        <taxon>Bdelloidea</taxon>
        <taxon>Philodinida</taxon>
        <taxon>Philodinidae</taxon>
        <taxon>Rotaria</taxon>
    </lineage>
</organism>
<dbReference type="FunFam" id="3.40.50.300:FF:000997">
    <property type="entry name" value="Multidrug resistance-associated protein 1"/>
    <property type="match status" value="1"/>
</dbReference>
<dbReference type="PROSITE" id="PS00211">
    <property type="entry name" value="ABC_TRANSPORTER_1"/>
    <property type="match status" value="2"/>
</dbReference>
<evidence type="ECO:0000259" key="8">
    <source>
        <dbReference type="PROSITE" id="PS50893"/>
    </source>
</evidence>
<dbReference type="GO" id="GO:0042626">
    <property type="term" value="F:ATPase-coupled transmembrane transporter activity"/>
    <property type="evidence" value="ECO:0007669"/>
    <property type="project" value="TreeGrafter"/>
</dbReference>
<dbReference type="Gene3D" id="3.40.50.300">
    <property type="entry name" value="P-loop containing nucleotide triphosphate hydrolases"/>
    <property type="match status" value="2"/>
</dbReference>
<accession>A0A819RKI2</accession>
<keyword evidence="3" id="KW-0812">Transmembrane</keyword>
<dbReference type="PANTHER" id="PTHR24223">
    <property type="entry name" value="ATP-BINDING CASSETTE SUB-FAMILY C"/>
    <property type="match status" value="1"/>
</dbReference>
<dbReference type="SUPFAM" id="SSF52540">
    <property type="entry name" value="P-loop containing nucleoside triphosphate hydrolases"/>
    <property type="match status" value="2"/>
</dbReference>
<dbReference type="Pfam" id="PF00005">
    <property type="entry name" value="ABC_tran"/>
    <property type="match status" value="2"/>
</dbReference>
<evidence type="ECO:0000256" key="7">
    <source>
        <dbReference type="ARBA" id="ARBA00023136"/>
    </source>
</evidence>
<evidence type="ECO:0000313" key="9">
    <source>
        <dbReference type="EMBL" id="CAF4045615.1"/>
    </source>
</evidence>
<dbReference type="InterPro" id="IPR027417">
    <property type="entry name" value="P-loop_NTPase"/>
</dbReference>
<reference evidence="9" key="1">
    <citation type="submission" date="2021-02" db="EMBL/GenBank/DDBJ databases">
        <authorList>
            <person name="Nowell W R."/>
        </authorList>
    </citation>
    <scope>NUCLEOTIDE SEQUENCE</scope>
</reference>
<feature type="domain" description="ABC transporter" evidence="8">
    <location>
        <begin position="135"/>
        <end position="360"/>
    </location>
</feature>
<dbReference type="GO" id="GO:0016020">
    <property type="term" value="C:membrane"/>
    <property type="evidence" value="ECO:0007669"/>
    <property type="project" value="UniProtKB-SubCell"/>
</dbReference>
<dbReference type="InterPro" id="IPR003439">
    <property type="entry name" value="ABC_transporter-like_ATP-bd"/>
</dbReference>
<keyword evidence="6" id="KW-1133">Transmembrane helix</keyword>
<evidence type="ECO:0000313" key="10">
    <source>
        <dbReference type="Proteomes" id="UP000663836"/>
    </source>
</evidence>
<dbReference type="Proteomes" id="UP000663836">
    <property type="component" value="Unassembled WGS sequence"/>
</dbReference>
<keyword evidence="2" id="KW-0813">Transport</keyword>
<dbReference type="AlphaFoldDB" id="A0A819RKI2"/>
<comment type="caution">
    <text evidence="9">The sequence shown here is derived from an EMBL/GenBank/DDBJ whole genome shotgun (WGS) entry which is preliminary data.</text>
</comment>
<keyword evidence="5" id="KW-0067">ATP-binding</keyword>
<protein>
    <recommendedName>
        <fullName evidence="8">ABC transporter domain-containing protein</fullName>
    </recommendedName>
</protein>
<keyword evidence="4" id="KW-0547">Nucleotide-binding</keyword>
<dbReference type="PROSITE" id="PS50893">
    <property type="entry name" value="ABC_TRANSPORTER_2"/>
    <property type="match status" value="1"/>
</dbReference>
<dbReference type="InterPro" id="IPR003593">
    <property type="entry name" value="AAA+_ATPase"/>
</dbReference>
<proteinExistence type="predicted"/>
<evidence type="ECO:0000256" key="2">
    <source>
        <dbReference type="ARBA" id="ARBA00022448"/>
    </source>
</evidence>
<dbReference type="InterPro" id="IPR017871">
    <property type="entry name" value="ABC_transporter-like_CS"/>
</dbReference>
<dbReference type="Gene3D" id="2.40.10.500">
    <property type="match status" value="1"/>
</dbReference>
<dbReference type="InterPro" id="IPR050173">
    <property type="entry name" value="ABC_transporter_C-like"/>
</dbReference>
<evidence type="ECO:0000256" key="4">
    <source>
        <dbReference type="ARBA" id="ARBA00022741"/>
    </source>
</evidence>
<evidence type="ECO:0000256" key="1">
    <source>
        <dbReference type="ARBA" id="ARBA00004141"/>
    </source>
</evidence>
<evidence type="ECO:0000256" key="3">
    <source>
        <dbReference type="ARBA" id="ARBA00022692"/>
    </source>
</evidence>
<dbReference type="EMBL" id="CAJOBD010005892">
    <property type="protein sequence ID" value="CAF4045615.1"/>
    <property type="molecule type" value="Genomic_DNA"/>
</dbReference>
<name>A0A819RKI2_9BILA</name>
<evidence type="ECO:0000256" key="6">
    <source>
        <dbReference type="ARBA" id="ARBA00022989"/>
    </source>
</evidence>
<dbReference type="SMART" id="SM00382">
    <property type="entry name" value="AAA"/>
    <property type="match status" value="2"/>
</dbReference>
<gene>
    <name evidence="9" type="ORF">JBS370_LOCUS28750</name>
</gene>
<keyword evidence="7" id="KW-0472">Membrane</keyword>
<dbReference type="SUPFAM" id="SSF101898">
    <property type="entry name" value="NHL repeat"/>
    <property type="match status" value="1"/>
</dbReference>